<evidence type="ECO:0000256" key="1">
    <source>
        <dbReference type="SAM" id="MobiDB-lite"/>
    </source>
</evidence>
<gene>
    <name evidence="3" type="ORF">A2557_05605</name>
</gene>
<organism evidence="3 4">
    <name type="scientific">Candidatus Lambdaproteobacteria bacterium RIFOXYD2_FULL_56_26</name>
    <dbReference type="NCBI Taxonomy" id="1817773"/>
    <lineage>
        <taxon>Bacteria</taxon>
        <taxon>Pseudomonadati</taxon>
        <taxon>Pseudomonadota</taxon>
        <taxon>Candidatus Lambdaproteobacteria</taxon>
    </lineage>
</organism>
<name>A0A1F6GPV3_9PROT</name>
<evidence type="ECO:0000313" key="4">
    <source>
        <dbReference type="Proteomes" id="UP000177583"/>
    </source>
</evidence>
<comment type="caution">
    <text evidence="3">The sequence shown here is derived from an EMBL/GenBank/DDBJ whole genome shotgun (WGS) entry which is preliminary data.</text>
</comment>
<proteinExistence type="predicted"/>
<sequence length="286" mass="31323">MAGPKGAIQRWLGPKLLAWALRLIGLTGRSLWLGEEHLAALRSQGQNWIYCFWHRNVTQTAWALRGQGLAGLVSASEDGEMATRTIEALGNKTIRGSSSKGGARALLEMIRWVRSGKLAAITPDGPRGPALVLQAGAITLASKSGVPLVPFHMESTRQWVFHKSWDQHRLPKPFATKVMSFGAPIFVPPNLDEAQTEDWRCKVEGAMNQNLALVLARIQALTSCPKGTMDEPQYTDPDEATEALEAMMAEQKKRLDAAWGKLRAEGKPNVPLFPSAPTEDDDEPNP</sequence>
<dbReference type="CDD" id="cd07983">
    <property type="entry name" value="LPLAT_DUF374-like"/>
    <property type="match status" value="1"/>
</dbReference>
<reference evidence="3 4" key="1">
    <citation type="journal article" date="2016" name="Nat. Commun.">
        <title>Thousands of microbial genomes shed light on interconnected biogeochemical processes in an aquifer system.</title>
        <authorList>
            <person name="Anantharaman K."/>
            <person name="Brown C.T."/>
            <person name="Hug L.A."/>
            <person name="Sharon I."/>
            <person name="Castelle C.J."/>
            <person name="Probst A.J."/>
            <person name="Thomas B.C."/>
            <person name="Singh A."/>
            <person name="Wilkins M.J."/>
            <person name="Karaoz U."/>
            <person name="Brodie E.L."/>
            <person name="Williams K.H."/>
            <person name="Hubbard S.S."/>
            <person name="Banfield J.F."/>
        </authorList>
    </citation>
    <scope>NUCLEOTIDE SEQUENCE [LARGE SCALE GENOMIC DNA]</scope>
</reference>
<evidence type="ECO:0000313" key="3">
    <source>
        <dbReference type="EMBL" id="OGH00206.1"/>
    </source>
</evidence>
<accession>A0A1F6GPV3</accession>
<protein>
    <recommendedName>
        <fullName evidence="2">DUF374 domain-containing protein</fullName>
    </recommendedName>
</protein>
<dbReference type="AlphaFoldDB" id="A0A1F6GPV3"/>
<dbReference type="EMBL" id="MFNF01000048">
    <property type="protein sequence ID" value="OGH00206.1"/>
    <property type="molecule type" value="Genomic_DNA"/>
</dbReference>
<dbReference type="InterPro" id="IPR007172">
    <property type="entry name" value="DUF374"/>
</dbReference>
<dbReference type="Pfam" id="PF04028">
    <property type="entry name" value="DUF374"/>
    <property type="match status" value="1"/>
</dbReference>
<evidence type="ECO:0000259" key="2">
    <source>
        <dbReference type="Pfam" id="PF04028"/>
    </source>
</evidence>
<feature type="region of interest" description="Disordered" evidence="1">
    <location>
        <begin position="265"/>
        <end position="286"/>
    </location>
</feature>
<dbReference type="Proteomes" id="UP000177583">
    <property type="component" value="Unassembled WGS sequence"/>
</dbReference>
<feature type="domain" description="DUF374" evidence="2">
    <location>
        <begin position="64"/>
        <end position="130"/>
    </location>
</feature>